<sequence>MEKLFSCCPVLEDLSIHGNHGFYGLNFTVSAPELKTLKVQWTTHGDYERCNFYVVAPKLENFHLWQYPSTDCFLENAKSLVRVTISLQDHFADEDRLFAIRGTALLAGCCLPVFDKLSRLELALCNCYYWELLKELLRRSPKLEYLVLELKDIICSTAPSSHQWSPPESIPICLLTHLKTVSIRGFKGKLDEMDVAKYLLNNGEILKMTTFYSEDLFRTKEELKMELSMCQWGSKACQVEFFPAKKTKACHF</sequence>
<dbReference type="InterPro" id="IPR050232">
    <property type="entry name" value="FBL13/AtMIF1-like"/>
</dbReference>
<dbReference type="Pfam" id="PF08387">
    <property type="entry name" value="FBD"/>
    <property type="match status" value="1"/>
</dbReference>
<dbReference type="PANTHER" id="PTHR31900:SF34">
    <property type="entry name" value="EMB|CAB62440.1-RELATED"/>
    <property type="match status" value="1"/>
</dbReference>
<dbReference type="OMA" id="NTPALEC"/>
<reference evidence="2 3" key="1">
    <citation type="journal article" date="2018" name="Nat. Genet.">
        <title>The Rosa genome provides new insights in the design of modern roses.</title>
        <authorList>
            <person name="Bendahmane M."/>
        </authorList>
    </citation>
    <scope>NUCLEOTIDE SEQUENCE [LARGE SCALE GENOMIC DNA]</scope>
    <source>
        <strain evidence="3">cv. Old Blush</strain>
    </source>
</reference>
<dbReference type="Proteomes" id="UP000238479">
    <property type="component" value="Chromosome 5"/>
</dbReference>
<dbReference type="InterPro" id="IPR006566">
    <property type="entry name" value="FBD"/>
</dbReference>
<feature type="domain" description="FBD" evidence="1">
    <location>
        <begin position="172"/>
        <end position="242"/>
    </location>
</feature>
<dbReference type="PANTHER" id="PTHR31900">
    <property type="entry name" value="F-BOX/RNI SUPERFAMILY PROTEIN-RELATED"/>
    <property type="match status" value="1"/>
</dbReference>
<dbReference type="Gramene" id="PRQ30789">
    <property type="protein sequence ID" value="PRQ30789"/>
    <property type="gene ID" value="RchiOBHm_Chr5g0028451"/>
</dbReference>
<evidence type="ECO:0000313" key="2">
    <source>
        <dbReference type="EMBL" id="PRQ30789.1"/>
    </source>
</evidence>
<dbReference type="EMBL" id="PDCK01000043">
    <property type="protein sequence ID" value="PRQ30789.1"/>
    <property type="molecule type" value="Genomic_DNA"/>
</dbReference>
<name>A0A2P6Q9C9_ROSCH</name>
<comment type="caution">
    <text evidence="2">The sequence shown here is derived from an EMBL/GenBank/DDBJ whole genome shotgun (WGS) entry which is preliminary data.</text>
</comment>
<organism evidence="2 3">
    <name type="scientific">Rosa chinensis</name>
    <name type="common">China rose</name>
    <dbReference type="NCBI Taxonomy" id="74649"/>
    <lineage>
        <taxon>Eukaryota</taxon>
        <taxon>Viridiplantae</taxon>
        <taxon>Streptophyta</taxon>
        <taxon>Embryophyta</taxon>
        <taxon>Tracheophyta</taxon>
        <taxon>Spermatophyta</taxon>
        <taxon>Magnoliopsida</taxon>
        <taxon>eudicotyledons</taxon>
        <taxon>Gunneridae</taxon>
        <taxon>Pentapetalae</taxon>
        <taxon>rosids</taxon>
        <taxon>fabids</taxon>
        <taxon>Rosales</taxon>
        <taxon>Rosaceae</taxon>
        <taxon>Rosoideae</taxon>
        <taxon>Rosoideae incertae sedis</taxon>
        <taxon>Rosa</taxon>
    </lineage>
</organism>
<proteinExistence type="predicted"/>
<gene>
    <name evidence="2" type="ORF">RchiOBHm_Chr5g0028451</name>
</gene>
<evidence type="ECO:0000313" key="3">
    <source>
        <dbReference type="Proteomes" id="UP000238479"/>
    </source>
</evidence>
<dbReference type="InterPro" id="IPR032675">
    <property type="entry name" value="LRR_dom_sf"/>
</dbReference>
<protein>
    <submittedName>
        <fullName evidence="2">Putative FBD domain, leucine-rich repeat domain, L domain-containing protein</fullName>
    </submittedName>
</protein>
<keyword evidence="3" id="KW-1185">Reference proteome</keyword>
<dbReference type="SMART" id="SM00579">
    <property type="entry name" value="FBD"/>
    <property type="match status" value="1"/>
</dbReference>
<dbReference type="AlphaFoldDB" id="A0A2P6Q9C9"/>
<dbReference type="SUPFAM" id="SSF52047">
    <property type="entry name" value="RNI-like"/>
    <property type="match status" value="1"/>
</dbReference>
<accession>A0A2P6Q9C9</accession>
<evidence type="ECO:0000259" key="1">
    <source>
        <dbReference type="SMART" id="SM00579"/>
    </source>
</evidence>
<dbReference type="Gene3D" id="3.80.10.10">
    <property type="entry name" value="Ribonuclease Inhibitor"/>
    <property type="match status" value="1"/>
</dbReference>